<sequence length="1744" mass="191437">MRFPNVRPALLLAAFAAVQPSAGEEPMLTSTSLNSCQPNSQFTASLFNVVYTPHNNSAAINVVATSSIEGFVSFDVSVVAYGYQIISQSVDPCKLGLAGLCPMTAGKIPLKFNFDVDPSAKDQIPGIAYTFPDLDATVRVVLNNTETHESVACVEADVSNGKTVDLLAVKWVLAIIAGIVLCSSAVLNGLGHSNAAAHIASGALSLFGFFQAQAILGMMSVHLPPVVQSWTQDFQWTMGIINVDFMQDIFTWYQRATGGTPSTIFDSLTTVSVQVEKRALSVLPEAAVGIYRRSASLVPRATAELMKRANIMTGSGSYIVYGIQRVAFRAEIETTNLFLTGLVFYSLLVVFTIAGIAAFKGFCELAASKKWMKSDTFLEFRNGWLTILKGILFRLTLIGYPQMTVLCLWEFTQIDSPAEVVLAIFFLVGMTATLGWAAFKVIRIARRSVAMHRNPAYILFSDPHALNKWGFLYVQFRASAYYFVIPVLGYTFVKALFIAFAQGRGNVQAIGLLLIEAGALIAVSVLRPWMDKSTNSFNISICAVNFINAIFLLIFSDVFDQPPLVNGVIGLILFFLNAIFATVLLIMVIVSTALVFYRKNPDGRYQFMADDRTSFMKSQSQLTGTTELDALAATARGDKAGGYYKPGLDLDDDNESISSESMRRRTETSRLSIPTGGSTGSHGIHHQNPPRSPVEASVPLFPASGSSNRSQSPYGPSAGAFRAQNNSTPNSFRAQNNARAMTTSAMSNQTAVVPAQLGFLAIFNPSLGPTDETLDDQIVYYASVNAHAQKRRHRSRGKPTADLPQEERNERLRQIGLAQGMVEFSRGFANGEPVSAIETEKTRVVLQEVEPGWWLLASIDLTKIPLPPRIASPAPGKIDEQPDNVEYSTRELKPSTLLMRDLLRAHSVFLLHHASSLSALFVKSRRSNFVKLLGRFWDQFLSTWDVMLHGNPASNVFRGINIAACGELGVGVGEENRGSGEREVLEGFVGRVEGLTDLVVSRFGSSDSTSEAEPTKDKKSETPSAEWLGTGDEPGAEDGAIFLGVGALSKKSLRDITCWMEDIYSWGENAYGVRDSPSSTRQNRRRRKSVLVTAASSGVRSQPSDGTSPGNGSSTGNTVSEPSRSTPSKSAQDEETTDEGSMNKFMSYLRMGYGTHWGPGSSEDGVPASSTTNQSAQPTKVKDPISYNSPNACGQYIIGLLGDLEEPSVDEGEHGDQAEIEDESTGHNSRILLRTLTVELDGEERTEAQQVEDLGSQRTELTLTTSGNKDQMNPHANFDSQDRNKTQKMRVVVYVNKPFIFTFLFQNRTDSLAWEKLYRSLHHQLAPLRKPLAMSTAYRPDRPDVGKKTSHIFDLVWDPKAMTVHSTIPNIPTPEEMLRENAASVWSRAEAVSTHNQVELAAPLSLVRPTFSLAPAVSTDQTFKLHHLELLHNVKTGVLGHGLLNGSAVDRYVDMIVGQAIQAPYLMDQLLALSAANMSTKRPHQQCFYREEATLLQTRGLALFNAAQAATDNSLAAFVFSTLLSHQVLFDAFTTRTDFSSFLDKLVTAFHICGGVRTITGTSWHLIRTQYQLQTGINLREYLAGDGPETIFTTKLTQLKALFANANTSPSISSPCNTALRFLQDVAYGPPPDTPGYPAFRTTRVIRWAVQIPTEFVKLLEQRRPEALIIIAYYALLIYDSRDCWVYGDAAPFIIRSITRFLGKYWAEWLAWPNEVVDSADYTNGVRLRSPIDISMQHRIDELP</sequence>
<evidence type="ECO:0000313" key="1">
    <source>
        <dbReference type="EMBL" id="KAJ2989058.1"/>
    </source>
</evidence>
<comment type="caution">
    <text evidence="1">The sequence shown here is derived from an EMBL/GenBank/DDBJ whole genome shotgun (WGS) entry which is preliminary data.</text>
</comment>
<reference evidence="1" key="1">
    <citation type="submission" date="2022-10" db="EMBL/GenBank/DDBJ databases">
        <title>Genome Sequence of Xylaria curta.</title>
        <authorList>
            <person name="Buettner E."/>
        </authorList>
    </citation>
    <scope>NUCLEOTIDE SEQUENCE</scope>
    <source>
        <strain evidence="1">Babe10</strain>
    </source>
</reference>
<dbReference type="Proteomes" id="UP001143856">
    <property type="component" value="Unassembled WGS sequence"/>
</dbReference>
<accession>A0ACC1PAW4</accession>
<protein>
    <submittedName>
        <fullName evidence="1">Uncharacterized protein</fullName>
    </submittedName>
</protein>
<organism evidence="1 2">
    <name type="scientific">Xylaria curta</name>
    <dbReference type="NCBI Taxonomy" id="42375"/>
    <lineage>
        <taxon>Eukaryota</taxon>
        <taxon>Fungi</taxon>
        <taxon>Dikarya</taxon>
        <taxon>Ascomycota</taxon>
        <taxon>Pezizomycotina</taxon>
        <taxon>Sordariomycetes</taxon>
        <taxon>Xylariomycetidae</taxon>
        <taxon>Xylariales</taxon>
        <taxon>Xylariaceae</taxon>
        <taxon>Xylaria</taxon>
    </lineage>
</organism>
<dbReference type="EMBL" id="JAPDGR010000573">
    <property type="protein sequence ID" value="KAJ2989058.1"/>
    <property type="molecule type" value="Genomic_DNA"/>
</dbReference>
<evidence type="ECO:0000313" key="2">
    <source>
        <dbReference type="Proteomes" id="UP001143856"/>
    </source>
</evidence>
<gene>
    <name evidence="1" type="ORF">NUW58_g3661</name>
</gene>
<keyword evidence="2" id="KW-1185">Reference proteome</keyword>
<name>A0ACC1PAW4_9PEZI</name>
<proteinExistence type="predicted"/>